<dbReference type="PROSITE" id="PS50885">
    <property type="entry name" value="HAMP"/>
    <property type="match status" value="1"/>
</dbReference>
<dbReference type="PROSITE" id="PS50109">
    <property type="entry name" value="HIS_KIN"/>
    <property type="match status" value="1"/>
</dbReference>
<feature type="transmembrane region" description="Helical" evidence="10">
    <location>
        <begin position="104"/>
        <end position="127"/>
    </location>
</feature>
<dbReference type="CDD" id="cd00082">
    <property type="entry name" value="HisKA"/>
    <property type="match status" value="1"/>
</dbReference>
<dbReference type="EC" id="2.7.13.3" evidence="3"/>
<accession>A0ABU2MV97</accession>
<dbReference type="EMBL" id="JAVREL010000013">
    <property type="protein sequence ID" value="MDT0345327.1"/>
    <property type="molecule type" value="Genomic_DNA"/>
</dbReference>
<dbReference type="InterPro" id="IPR003594">
    <property type="entry name" value="HATPase_dom"/>
</dbReference>
<name>A0ABU2MV97_9ACTN</name>
<proteinExistence type="predicted"/>
<evidence type="ECO:0000259" key="12">
    <source>
        <dbReference type="PROSITE" id="PS50885"/>
    </source>
</evidence>
<dbReference type="SMART" id="SM00387">
    <property type="entry name" value="HATPase_c"/>
    <property type="match status" value="1"/>
</dbReference>
<feature type="transmembrane region" description="Helical" evidence="10">
    <location>
        <begin position="21"/>
        <end position="48"/>
    </location>
</feature>
<dbReference type="SUPFAM" id="SSF47384">
    <property type="entry name" value="Homodimeric domain of signal transducing histidine kinase"/>
    <property type="match status" value="1"/>
</dbReference>
<dbReference type="Proteomes" id="UP001183246">
    <property type="component" value="Unassembled WGS sequence"/>
</dbReference>
<gene>
    <name evidence="13" type="ORF">RM590_22370</name>
</gene>
<evidence type="ECO:0000256" key="10">
    <source>
        <dbReference type="SAM" id="Phobius"/>
    </source>
</evidence>
<dbReference type="InterPro" id="IPR036097">
    <property type="entry name" value="HisK_dim/P_sf"/>
</dbReference>
<keyword evidence="8 10" id="KW-1133">Transmembrane helix</keyword>
<dbReference type="InterPro" id="IPR036890">
    <property type="entry name" value="HATPase_C_sf"/>
</dbReference>
<dbReference type="PANTHER" id="PTHR45436:SF5">
    <property type="entry name" value="SENSOR HISTIDINE KINASE TRCS"/>
    <property type="match status" value="1"/>
</dbReference>
<dbReference type="SUPFAM" id="SSF158472">
    <property type="entry name" value="HAMP domain-like"/>
    <property type="match status" value="1"/>
</dbReference>
<keyword evidence="7" id="KW-0418">Kinase</keyword>
<evidence type="ECO:0000313" key="14">
    <source>
        <dbReference type="Proteomes" id="UP001183246"/>
    </source>
</evidence>
<dbReference type="Pfam" id="PF00672">
    <property type="entry name" value="HAMP"/>
    <property type="match status" value="1"/>
</dbReference>
<dbReference type="GO" id="GO:0005524">
    <property type="term" value="F:ATP binding"/>
    <property type="evidence" value="ECO:0007669"/>
    <property type="project" value="UniProtKB-KW"/>
</dbReference>
<keyword evidence="13" id="KW-0067">ATP-binding</keyword>
<evidence type="ECO:0000259" key="11">
    <source>
        <dbReference type="PROSITE" id="PS50109"/>
    </source>
</evidence>
<evidence type="ECO:0000256" key="5">
    <source>
        <dbReference type="ARBA" id="ARBA00022679"/>
    </source>
</evidence>
<organism evidence="13 14">
    <name type="scientific">Streptomyces litchfieldiae</name>
    <dbReference type="NCBI Taxonomy" id="3075543"/>
    <lineage>
        <taxon>Bacteria</taxon>
        <taxon>Bacillati</taxon>
        <taxon>Actinomycetota</taxon>
        <taxon>Actinomycetes</taxon>
        <taxon>Kitasatosporales</taxon>
        <taxon>Streptomycetaceae</taxon>
        <taxon>Streptomyces</taxon>
    </lineage>
</organism>
<dbReference type="InterPro" id="IPR003660">
    <property type="entry name" value="HAMP_dom"/>
</dbReference>
<dbReference type="Gene3D" id="6.10.340.10">
    <property type="match status" value="1"/>
</dbReference>
<dbReference type="Pfam" id="PF00512">
    <property type="entry name" value="HisKA"/>
    <property type="match status" value="1"/>
</dbReference>
<evidence type="ECO:0000256" key="3">
    <source>
        <dbReference type="ARBA" id="ARBA00012438"/>
    </source>
</evidence>
<protein>
    <recommendedName>
        <fullName evidence="3">histidine kinase</fullName>
        <ecNumber evidence="3">2.7.13.3</ecNumber>
    </recommendedName>
</protein>
<evidence type="ECO:0000256" key="4">
    <source>
        <dbReference type="ARBA" id="ARBA00022553"/>
    </source>
</evidence>
<dbReference type="Gene3D" id="3.30.565.10">
    <property type="entry name" value="Histidine kinase-like ATPase, C-terminal domain"/>
    <property type="match status" value="1"/>
</dbReference>
<evidence type="ECO:0000256" key="8">
    <source>
        <dbReference type="ARBA" id="ARBA00022989"/>
    </source>
</evidence>
<keyword evidence="5" id="KW-0808">Transferase</keyword>
<dbReference type="Pfam" id="PF02518">
    <property type="entry name" value="HATPase_c"/>
    <property type="match status" value="1"/>
</dbReference>
<sequence length="412" mass="44803">MRPPLRPTRTRRWIRLPDPTVRLRLTLLYGALFFVFGAVLLLVTIVIARGFPRAYVNEGPGEGNLVRLCAGLDGPAPDTEAIHRCDQAARALVDHQRAQTLDRLLAGSGLMLITMTAAALCLGWLVAGRVLRPLRTINAAARRISAHSLHERLALPGPKDELTQLGDTFNALLARLEASFAAQRQFVANASHELRTPLARQRTLIEVALADPQPTVTSLRHACRRVLVTGEQQERLIEALLTLARSERGLDRRTPIDLQALADDAVTARRNEAEHQGIRLRADLAPATALGDARLLERLAANLLDNAVRHNTACGMVEVMTGTSAGQAVLRVRNSGPLIPPEDLARLFQPFQRLNRERTTGHTGLGLGLPIVTAIAHTHDAVLNAHPMAAGGLTVEIRFPDPAQPLDTPDTA</sequence>
<keyword evidence="9" id="KW-0902">Two-component regulatory system</keyword>
<keyword evidence="6 10" id="KW-0812">Transmembrane</keyword>
<keyword evidence="10" id="KW-0472">Membrane</keyword>
<evidence type="ECO:0000256" key="2">
    <source>
        <dbReference type="ARBA" id="ARBA00004236"/>
    </source>
</evidence>
<evidence type="ECO:0000256" key="9">
    <source>
        <dbReference type="ARBA" id="ARBA00023012"/>
    </source>
</evidence>
<dbReference type="PANTHER" id="PTHR45436">
    <property type="entry name" value="SENSOR HISTIDINE KINASE YKOH"/>
    <property type="match status" value="1"/>
</dbReference>
<dbReference type="CDD" id="cd00075">
    <property type="entry name" value="HATPase"/>
    <property type="match status" value="1"/>
</dbReference>
<dbReference type="InterPro" id="IPR003661">
    <property type="entry name" value="HisK_dim/P_dom"/>
</dbReference>
<keyword evidence="14" id="KW-1185">Reference proteome</keyword>
<feature type="domain" description="Histidine kinase" evidence="11">
    <location>
        <begin position="189"/>
        <end position="403"/>
    </location>
</feature>
<evidence type="ECO:0000256" key="7">
    <source>
        <dbReference type="ARBA" id="ARBA00022777"/>
    </source>
</evidence>
<dbReference type="SMART" id="SM00304">
    <property type="entry name" value="HAMP"/>
    <property type="match status" value="1"/>
</dbReference>
<dbReference type="Gene3D" id="1.10.287.130">
    <property type="match status" value="1"/>
</dbReference>
<dbReference type="SUPFAM" id="SSF55874">
    <property type="entry name" value="ATPase domain of HSP90 chaperone/DNA topoisomerase II/histidine kinase"/>
    <property type="match status" value="1"/>
</dbReference>
<comment type="subcellular location">
    <subcellularLocation>
        <location evidence="2">Cell membrane</location>
    </subcellularLocation>
</comment>
<dbReference type="CDD" id="cd06225">
    <property type="entry name" value="HAMP"/>
    <property type="match status" value="1"/>
</dbReference>
<evidence type="ECO:0000256" key="1">
    <source>
        <dbReference type="ARBA" id="ARBA00000085"/>
    </source>
</evidence>
<evidence type="ECO:0000313" key="13">
    <source>
        <dbReference type="EMBL" id="MDT0345327.1"/>
    </source>
</evidence>
<reference evidence="14" key="1">
    <citation type="submission" date="2023-07" db="EMBL/GenBank/DDBJ databases">
        <title>30 novel species of actinomycetes from the DSMZ collection.</title>
        <authorList>
            <person name="Nouioui I."/>
        </authorList>
    </citation>
    <scope>NUCLEOTIDE SEQUENCE [LARGE SCALE GENOMIC DNA]</scope>
    <source>
        <strain evidence="14">DSM 44938</strain>
    </source>
</reference>
<keyword evidence="13" id="KW-0547">Nucleotide-binding</keyword>
<dbReference type="SMART" id="SM00388">
    <property type="entry name" value="HisKA"/>
    <property type="match status" value="1"/>
</dbReference>
<dbReference type="RefSeq" id="WP_311706448.1">
    <property type="nucleotide sequence ID" value="NZ_JAVREL010000013.1"/>
</dbReference>
<evidence type="ECO:0000256" key="6">
    <source>
        <dbReference type="ARBA" id="ARBA00022692"/>
    </source>
</evidence>
<dbReference type="InterPro" id="IPR005467">
    <property type="entry name" value="His_kinase_dom"/>
</dbReference>
<dbReference type="InterPro" id="IPR050428">
    <property type="entry name" value="TCS_sensor_his_kinase"/>
</dbReference>
<keyword evidence="4" id="KW-0597">Phosphoprotein</keyword>
<comment type="catalytic activity">
    <reaction evidence="1">
        <text>ATP + protein L-histidine = ADP + protein N-phospho-L-histidine.</text>
        <dbReference type="EC" id="2.7.13.3"/>
    </reaction>
</comment>
<comment type="caution">
    <text evidence="13">The sequence shown here is derived from an EMBL/GenBank/DDBJ whole genome shotgun (WGS) entry which is preliminary data.</text>
</comment>
<feature type="domain" description="HAMP" evidence="12">
    <location>
        <begin position="128"/>
        <end position="181"/>
    </location>
</feature>